<name>A0A8W7P9I7_ANOCL</name>
<reference evidence="2" key="1">
    <citation type="submission" date="2022-08" db="UniProtKB">
        <authorList>
            <consortium name="EnsemblMetazoa"/>
        </authorList>
    </citation>
    <scope>IDENTIFICATION</scope>
</reference>
<feature type="region of interest" description="Disordered" evidence="1">
    <location>
        <begin position="1"/>
        <end position="40"/>
    </location>
</feature>
<accession>A0A8W7P9I7</accession>
<proteinExistence type="predicted"/>
<evidence type="ECO:0000256" key="1">
    <source>
        <dbReference type="SAM" id="MobiDB-lite"/>
    </source>
</evidence>
<dbReference type="Proteomes" id="UP000075882">
    <property type="component" value="Unassembled WGS sequence"/>
</dbReference>
<dbReference type="AlphaFoldDB" id="A0A8W7P9I7"/>
<dbReference type="EnsemblMetazoa" id="ACOM027582-RA">
    <property type="protein sequence ID" value="ACOM027582-PA.1"/>
    <property type="gene ID" value="ACOM027582"/>
</dbReference>
<organism evidence="2">
    <name type="scientific">Anopheles coluzzii</name>
    <name type="common">African malaria mosquito</name>
    <dbReference type="NCBI Taxonomy" id="1518534"/>
    <lineage>
        <taxon>Eukaryota</taxon>
        <taxon>Metazoa</taxon>
        <taxon>Ecdysozoa</taxon>
        <taxon>Arthropoda</taxon>
        <taxon>Hexapoda</taxon>
        <taxon>Insecta</taxon>
        <taxon>Pterygota</taxon>
        <taxon>Neoptera</taxon>
        <taxon>Endopterygota</taxon>
        <taxon>Diptera</taxon>
        <taxon>Nematocera</taxon>
        <taxon>Culicoidea</taxon>
        <taxon>Culicidae</taxon>
        <taxon>Anophelinae</taxon>
        <taxon>Anopheles</taxon>
    </lineage>
</organism>
<sequence>MQHGRSDSSPGPYRSATDETEEADEPGWMGWGSEEPEDDDGATVELWRGAWATYAVRVGRLAKPRRRGRGAAGWDQPRAAPAIAQPIVIVDGGGDAELLLLLLLLLVVLVAKRRPPATAHPLPFTLEDSQLCRQAVDKNRSPATAGVPIVAPIFALACRKLSLSFSCTTLMHMEIWAPNSMYATSMTIATEMGRLNSSSISNVSGTGVVGVSGTGMASIPVPEAVAVGASDGGLWTGWGGSDGSSDSGEVIPSVRGWVRLAIDSSLEERVLFGFRGEKRRLTVCFFSSSDDKRPSSSLVEADRLDERAFGTISIFFFATVGDRLISSRYFSNRRSRIRSSSRFSCKNFNFSSSNLRRSSLKRCRLACSGLAALPSELSRDRSVWKRSMRSRRLRTSVSEMRPPSLESSVLGLLQRGLNLFFEEDGLLSTVLRPRDSDPL</sequence>
<protein>
    <submittedName>
        <fullName evidence="2">Uncharacterized protein</fullName>
    </submittedName>
</protein>
<evidence type="ECO:0000313" key="2">
    <source>
        <dbReference type="EnsemblMetazoa" id="ACOM027582-PA.1"/>
    </source>
</evidence>